<evidence type="ECO:0000313" key="3">
    <source>
        <dbReference type="EMBL" id="KFI58007.1"/>
    </source>
</evidence>
<keyword evidence="2" id="KW-0472">Membrane</keyword>
<keyword evidence="1" id="KW-0175">Coiled coil</keyword>
<dbReference type="AlphaFoldDB" id="A0A087AGV7"/>
<evidence type="ECO:0000256" key="2">
    <source>
        <dbReference type="SAM" id="Phobius"/>
    </source>
</evidence>
<feature type="transmembrane region" description="Helical" evidence="2">
    <location>
        <begin position="187"/>
        <end position="211"/>
    </location>
</feature>
<proteinExistence type="predicted"/>
<comment type="caution">
    <text evidence="3">The sequence shown here is derived from an EMBL/GenBank/DDBJ whole genome shotgun (WGS) entry which is preliminary data.</text>
</comment>
<keyword evidence="2" id="KW-1133">Transmembrane helix</keyword>
<evidence type="ECO:0000256" key="1">
    <source>
        <dbReference type="SAM" id="Coils"/>
    </source>
</evidence>
<dbReference type="RefSeq" id="WP_024540366.1">
    <property type="nucleotide sequence ID" value="NZ_JGYU01000002.1"/>
</dbReference>
<name>A0A087AGV7_9BIFI</name>
<accession>A0A087AGV7</accession>
<dbReference type="eggNOG" id="COG0727">
    <property type="taxonomic scope" value="Bacteria"/>
</dbReference>
<sequence>MVVFVPLVIGAAALAGVGGVGAGVKGVADGYKAQGLNENTAERQRVAAQNLETLREECGRALNELGREKISVLDTSMKHFLDSFGRLKNVELRDSAGLDELKRLHIDEASFEELRKLSDMAVEIVKGGVAGLAAGSLTAFGAYGLAMHFATASTGAAIAGLHGAAAANATLAFFGGGALAAGGMGMAGGMAVLGGLVAGPALLVFGAMVGLNGMKGLEQAKANAVQVNAYCEQWAAATDLSRAIRDRAMMFYATLAQLDVRFVVALQNLDRIIATQGEDYAQFDQEAKQSVAACVSLAMSIKSVLDTPILDDSGVLTDESGALMDKFGHGSDE</sequence>
<protein>
    <recommendedName>
        <fullName evidence="5">Chemotaxis protein</fullName>
    </recommendedName>
</protein>
<evidence type="ECO:0008006" key="5">
    <source>
        <dbReference type="Google" id="ProtNLM"/>
    </source>
</evidence>
<feature type="coiled-coil region" evidence="1">
    <location>
        <begin position="37"/>
        <end position="68"/>
    </location>
</feature>
<feature type="transmembrane region" description="Helical" evidence="2">
    <location>
        <begin position="158"/>
        <end position="181"/>
    </location>
</feature>
<feature type="transmembrane region" description="Helical" evidence="2">
    <location>
        <begin position="124"/>
        <end position="146"/>
    </location>
</feature>
<organism evidence="3 4">
    <name type="scientific">Bifidobacterium choerinum</name>
    <dbReference type="NCBI Taxonomy" id="35760"/>
    <lineage>
        <taxon>Bacteria</taxon>
        <taxon>Bacillati</taxon>
        <taxon>Actinomycetota</taxon>
        <taxon>Actinomycetes</taxon>
        <taxon>Bifidobacteriales</taxon>
        <taxon>Bifidobacteriaceae</taxon>
        <taxon>Bifidobacterium</taxon>
    </lineage>
</organism>
<dbReference type="EMBL" id="JGYU01000002">
    <property type="protein sequence ID" value="KFI58007.1"/>
    <property type="molecule type" value="Genomic_DNA"/>
</dbReference>
<dbReference type="OrthoDB" id="3231145at2"/>
<evidence type="ECO:0000313" key="4">
    <source>
        <dbReference type="Proteomes" id="UP000028995"/>
    </source>
</evidence>
<gene>
    <name evidence="3" type="ORF">BCHO_0087</name>
</gene>
<dbReference type="Proteomes" id="UP000028995">
    <property type="component" value="Unassembled WGS sequence"/>
</dbReference>
<dbReference type="STRING" id="35760.BCHO_0087"/>
<keyword evidence="2" id="KW-0812">Transmembrane</keyword>
<reference evidence="3 4" key="1">
    <citation type="submission" date="2014-03" db="EMBL/GenBank/DDBJ databases">
        <title>Genomics of Bifidobacteria.</title>
        <authorList>
            <person name="Ventura M."/>
            <person name="Milani C."/>
            <person name="Lugli G.A."/>
        </authorList>
    </citation>
    <scope>NUCLEOTIDE SEQUENCE [LARGE SCALE GENOMIC DNA]</scope>
    <source>
        <strain evidence="3 4">LMG 10510</strain>
    </source>
</reference>
<keyword evidence="4" id="KW-1185">Reference proteome</keyword>